<keyword evidence="3" id="KW-1185">Reference proteome</keyword>
<evidence type="ECO:0000313" key="3">
    <source>
        <dbReference type="Proteomes" id="UP000054843"/>
    </source>
</evidence>
<accession>A0A0V1MJT8</accession>
<gene>
    <name evidence="2" type="ORF">T10_3154</name>
</gene>
<dbReference type="AlphaFoldDB" id="A0A0V1MJT8"/>
<feature type="region of interest" description="Disordered" evidence="1">
    <location>
        <begin position="15"/>
        <end position="87"/>
    </location>
</feature>
<evidence type="ECO:0000313" key="2">
    <source>
        <dbReference type="EMBL" id="KRZ72129.1"/>
    </source>
</evidence>
<protein>
    <submittedName>
        <fullName evidence="2">Uncharacterized protein</fullName>
    </submittedName>
</protein>
<evidence type="ECO:0000256" key="1">
    <source>
        <dbReference type="SAM" id="MobiDB-lite"/>
    </source>
</evidence>
<dbReference type="Proteomes" id="UP000054843">
    <property type="component" value="Unassembled WGS sequence"/>
</dbReference>
<name>A0A0V1MJT8_9BILA</name>
<feature type="compositionally biased region" description="Polar residues" evidence="1">
    <location>
        <begin position="40"/>
        <end position="49"/>
    </location>
</feature>
<dbReference type="EMBL" id="JYDO01000083">
    <property type="protein sequence ID" value="KRZ72129.1"/>
    <property type="molecule type" value="Genomic_DNA"/>
</dbReference>
<comment type="caution">
    <text evidence="2">The sequence shown here is derived from an EMBL/GenBank/DDBJ whole genome shotgun (WGS) entry which is preliminary data.</text>
</comment>
<reference evidence="2 3" key="1">
    <citation type="submission" date="2015-01" db="EMBL/GenBank/DDBJ databases">
        <title>Evolution of Trichinella species and genotypes.</title>
        <authorList>
            <person name="Korhonen P.K."/>
            <person name="Edoardo P."/>
            <person name="Giuseppe L.R."/>
            <person name="Gasser R.B."/>
        </authorList>
    </citation>
    <scope>NUCLEOTIDE SEQUENCE [LARGE SCALE GENOMIC DNA]</scope>
    <source>
        <strain evidence="2">ISS1980</strain>
    </source>
</reference>
<sequence>MLQVNKRSLLTMIIDMGPDKPEASDQNKPARLGRQGAVTRGSTETANQLASTATAAGEKARARARSRAEAAVAQLAPTDRPDGRPAGIDKAIVTKIIKTDSHSVFNNSNVKWKRRENIIALRNGVADRRETAQNWNASLSKQLSAGKPRPSMD</sequence>
<organism evidence="2 3">
    <name type="scientific">Trichinella papuae</name>
    <dbReference type="NCBI Taxonomy" id="268474"/>
    <lineage>
        <taxon>Eukaryota</taxon>
        <taxon>Metazoa</taxon>
        <taxon>Ecdysozoa</taxon>
        <taxon>Nematoda</taxon>
        <taxon>Enoplea</taxon>
        <taxon>Dorylaimia</taxon>
        <taxon>Trichinellida</taxon>
        <taxon>Trichinellidae</taxon>
        <taxon>Trichinella</taxon>
    </lineage>
</organism>
<proteinExistence type="predicted"/>